<feature type="domain" description="Amidohydrolase-related" evidence="1">
    <location>
        <begin position="57"/>
        <end position="435"/>
    </location>
</feature>
<dbReference type="InterPro" id="IPR011059">
    <property type="entry name" value="Metal-dep_hydrolase_composite"/>
</dbReference>
<accession>A0A3T0T410</accession>
<name>A0A3T0T410_9MICO</name>
<dbReference type="Gene3D" id="2.30.40.10">
    <property type="entry name" value="Urease, subunit C, domain 1"/>
    <property type="match status" value="1"/>
</dbReference>
<dbReference type="InterPro" id="IPR032466">
    <property type="entry name" value="Metal_Hydrolase"/>
</dbReference>
<organism evidence="2 3">
    <name type="scientific">Rathayibacter festucae DSM 15932</name>
    <dbReference type="NCBI Taxonomy" id="1328866"/>
    <lineage>
        <taxon>Bacteria</taxon>
        <taxon>Bacillati</taxon>
        <taxon>Actinomycetota</taxon>
        <taxon>Actinomycetes</taxon>
        <taxon>Micrococcales</taxon>
        <taxon>Microbacteriaceae</taxon>
        <taxon>Rathayibacter</taxon>
    </lineage>
</organism>
<proteinExistence type="predicted"/>
<dbReference type="PANTHER" id="PTHR43668">
    <property type="entry name" value="ALLANTOINASE"/>
    <property type="match status" value="1"/>
</dbReference>
<evidence type="ECO:0000313" key="2">
    <source>
        <dbReference type="EMBL" id="AZZ53285.1"/>
    </source>
</evidence>
<gene>
    <name evidence="2" type="ORF">C1I64_15430</name>
</gene>
<sequence length="456" mass="46906">MTRGGSVVRGRIVTPGAVIDDGAVLVEGGRITAVLEGRAAAEAVAGAERVLGGEGLLVLPGAVDAHVHAFSEPAETFVGATSAAAAGGVTTILDMPYDAGSPVNTAAAVVAKRERLEREAVVDVALHGTVRPGDGARDVAGMIDEGVCGFKVSLFETDPIRFPRLPSDELLEAFAIMAERGVRVGVHAEDGEIIGALVAAAKAAGRTAPIDHVRSRPPVSETSSVALGLELASAAGARFHIFHASLPATVDLVEASAGRGLDATLETCPHYLVLTEDDMERLGARGKINPPLRTAEHARGMWAALADGRIDMVTSDHAPWPLSKKSSEVIFDNASGAPGVQTLLPIVLGAGYFGGRLSLLRAAEVLAGNPARAFGIDHRKGAIAVGLDADFAIVDPAGSTVVDETPMLSTATWSPYAGMTFPGELVLTVVRGTPVFSRAEGLLARPGDGRFVARAA</sequence>
<dbReference type="AlphaFoldDB" id="A0A3T0T410"/>
<dbReference type="InterPro" id="IPR006680">
    <property type="entry name" value="Amidohydro-rel"/>
</dbReference>
<dbReference type="PANTHER" id="PTHR43668:SF2">
    <property type="entry name" value="ALLANTOINASE"/>
    <property type="match status" value="1"/>
</dbReference>
<dbReference type="GO" id="GO:0006145">
    <property type="term" value="P:purine nucleobase catabolic process"/>
    <property type="evidence" value="ECO:0007669"/>
    <property type="project" value="TreeGrafter"/>
</dbReference>
<dbReference type="GO" id="GO:0004038">
    <property type="term" value="F:allantoinase activity"/>
    <property type="evidence" value="ECO:0007669"/>
    <property type="project" value="TreeGrafter"/>
</dbReference>
<dbReference type="SUPFAM" id="SSF51556">
    <property type="entry name" value="Metallo-dependent hydrolases"/>
    <property type="match status" value="1"/>
</dbReference>
<dbReference type="KEGG" id="rfs:C1I64_15430"/>
<dbReference type="InterPro" id="IPR050138">
    <property type="entry name" value="DHOase/Allantoinase_Hydrolase"/>
</dbReference>
<evidence type="ECO:0000259" key="1">
    <source>
        <dbReference type="Pfam" id="PF01979"/>
    </source>
</evidence>
<dbReference type="Pfam" id="PF01979">
    <property type="entry name" value="Amidohydro_1"/>
    <property type="match status" value="1"/>
</dbReference>
<dbReference type="EMBL" id="CP028137">
    <property type="protein sequence ID" value="AZZ53285.1"/>
    <property type="molecule type" value="Genomic_DNA"/>
</dbReference>
<dbReference type="Proteomes" id="UP000285317">
    <property type="component" value="Chromosome"/>
</dbReference>
<protein>
    <recommendedName>
        <fullName evidence="1">Amidohydrolase-related domain-containing protein</fullName>
    </recommendedName>
</protein>
<dbReference type="SUPFAM" id="SSF51338">
    <property type="entry name" value="Composite domain of metallo-dependent hydrolases"/>
    <property type="match status" value="1"/>
</dbReference>
<dbReference type="Gene3D" id="3.20.20.140">
    <property type="entry name" value="Metal-dependent hydrolases"/>
    <property type="match status" value="1"/>
</dbReference>
<reference evidence="2 3" key="1">
    <citation type="submission" date="2018-03" db="EMBL/GenBank/DDBJ databases">
        <title>Bacteriophage NCPPB3778 and a type I-E CRISPR drive the evolution of the US Biological Select Agent, Rathayibacter toxicus.</title>
        <authorList>
            <person name="Davis E.W.II."/>
            <person name="Tabima J.F."/>
            <person name="Weisberg A.J."/>
            <person name="Dantas Lopes L."/>
            <person name="Wiseman M.S."/>
            <person name="Wiseman M.S."/>
            <person name="Pupko T."/>
            <person name="Belcher M.S."/>
            <person name="Sechler A.J."/>
            <person name="Tancos M.A."/>
            <person name="Schroeder B.K."/>
            <person name="Murray T.D."/>
            <person name="Luster D.G."/>
            <person name="Schneider W.L."/>
            <person name="Rogers E."/>
            <person name="Andreote F.D."/>
            <person name="Grunwald N.J."/>
            <person name="Putnam M.L."/>
            <person name="Chang J.H."/>
        </authorList>
    </citation>
    <scope>NUCLEOTIDE SEQUENCE [LARGE SCALE GENOMIC DNA]</scope>
    <source>
        <strain evidence="2 3">DSM 15932</strain>
    </source>
</reference>
<dbReference type="GO" id="GO:0005737">
    <property type="term" value="C:cytoplasm"/>
    <property type="evidence" value="ECO:0007669"/>
    <property type="project" value="TreeGrafter"/>
</dbReference>
<evidence type="ECO:0000313" key="3">
    <source>
        <dbReference type="Proteomes" id="UP000285317"/>
    </source>
</evidence>